<dbReference type="RefSeq" id="WP_153281652.1">
    <property type="nucleotide sequence ID" value="NZ_CP045644.1"/>
</dbReference>
<dbReference type="Pfam" id="PF06791">
    <property type="entry name" value="TMP_2"/>
    <property type="match status" value="1"/>
</dbReference>
<accession>A0A5Q0M1Z6</accession>
<protein>
    <recommendedName>
        <fullName evidence="2">Bacteriophage tail tape measure N-terminal domain-containing protein</fullName>
    </recommendedName>
</protein>
<feature type="compositionally biased region" description="Basic and acidic residues" evidence="1">
    <location>
        <begin position="248"/>
        <end position="265"/>
    </location>
</feature>
<proteinExistence type="predicted"/>
<reference evidence="3 4" key="1">
    <citation type="submission" date="2019-10" db="EMBL/GenBank/DDBJ databases">
        <title>Complete genome sequence of Variovorax paradoxus 5C-2.</title>
        <authorList>
            <person name="Gogoleva N.E."/>
            <person name="Balkin A.S."/>
        </authorList>
    </citation>
    <scope>NUCLEOTIDE SEQUENCE [LARGE SCALE GENOMIC DNA]</scope>
    <source>
        <strain evidence="3 4">5C-2</strain>
    </source>
</reference>
<gene>
    <name evidence="3" type="ORF">GFK26_08840</name>
</gene>
<evidence type="ECO:0000313" key="4">
    <source>
        <dbReference type="Proteomes" id="UP000326780"/>
    </source>
</evidence>
<sequence length="738" mass="78000">MAAEQKTGILANTLTKEVPAATQALKEFTSAAGAANVAMATLRREPRVELAVKAARYVGEAAVDGAREGASYSRAKTSSGNYAAVTNDQLRRMEVEIAGSTGGSRAKAAEALSSLVASGQVQGHVLQQAATAVVQMNRVSGVSIKDAVENFAKLADEPLKASEELNKKRNYFTPDVRKRVSDFEGKGQKEAAAAVAQNAFGVAIDQRARQEIENMTFFDRGFLHLRELRDRPKDIVRNVGRGTTLQEDYERASTKRDNRLRRDGGEGTPMAETEGGAAVGFLRRPASPIWNRDSENLREQRVLDARLAALQGERASSSKAAADATLEAKDALAQDKETSDVARKVVALLGSKAPAPSVSTAGASARKAPAARSASAGILHAEGEGLRPCIEVVCGCKAGATDQAKQGAQKAATSETAKRASIDPEQARQAALVESMRKATSGVLDQTTALDAQNTAHGKTKSALKELNIAQLERQYQDLDNTEQVIPGYLEVLGARIEAEKELLKVTRNSEGIEAADKEKTKRDAKATKMSDDIGGAFREGFTGFLQGDDKAFDKMGESLKKKIVSSIADALYDTSLKPAVEAFSGWFSGLFKGGSSGGGASAGGSSGDNWLGSLVNGVMKFFVTSANGNVFSSPGLHTYANSVVGKPTFFPFANGIGLMGEAGPEAIMPLRRGSDGRLGVSAQGSGSGGALHYAPSTVFHIDSRSDRGAVMADLDRALQANNQGQMEQLKRMRVVPQ</sequence>
<evidence type="ECO:0000256" key="1">
    <source>
        <dbReference type="SAM" id="MobiDB-lite"/>
    </source>
</evidence>
<feature type="region of interest" description="Disordered" evidence="1">
    <location>
        <begin position="247"/>
        <end position="273"/>
    </location>
</feature>
<dbReference type="AlphaFoldDB" id="A0A5Q0M1Z6"/>
<dbReference type="Proteomes" id="UP000326780">
    <property type="component" value="Chromosome"/>
</dbReference>
<evidence type="ECO:0000313" key="3">
    <source>
        <dbReference type="EMBL" id="QFZ82857.1"/>
    </source>
</evidence>
<feature type="domain" description="Bacteriophage tail tape measure N-terminal" evidence="2">
    <location>
        <begin position="41"/>
        <end position="180"/>
    </location>
</feature>
<organism evidence="3 4">
    <name type="scientific">Variovorax paradoxus</name>
    <dbReference type="NCBI Taxonomy" id="34073"/>
    <lineage>
        <taxon>Bacteria</taxon>
        <taxon>Pseudomonadati</taxon>
        <taxon>Pseudomonadota</taxon>
        <taxon>Betaproteobacteria</taxon>
        <taxon>Burkholderiales</taxon>
        <taxon>Comamonadaceae</taxon>
        <taxon>Variovorax</taxon>
    </lineage>
</organism>
<dbReference type="EMBL" id="CP045644">
    <property type="protein sequence ID" value="QFZ82857.1"/>
    <property type="molecule type" value="Genomic_DNA"/>
</dbReference>
<dbReference type="InterPro" id="IPR009628">
    <property type="entry name" value="Phage_tape_measure_N"/>
</dbReference>
<name>A0A5Q0M1Z6_VARPD</name>
<evidence type="ECO:0000259" key="2">
    <source>
        <dbReference type="Pfam" id="PF06791"/>
    </source>
</evidence>